<accession>A0A9Q9AM83</accession>
<protein>
    <submittedName>
        <fullName evidence="3">BTB/POZ domain-containing protein</fullName>
    </submittedName>
</protein>
<proteinExistence type="predicted"/>
<keyword evidence="4" id="KW-1185">Reference proteome</keyword>
<name>A0A9Q9AM83_9PEZI</name>
<dbReference type="InterPro" id="IPR011333">
    <property type="entry name" value="SKP1/BTB/POZ_sf"/>
</dbReference>
<dbReference type="PROSITE" id="PS50097">
    <property type="entry name" value="BTB"/>
    <property type="match status" value="1"/>
</dbReference>
<dbReference type="EMBL" id="CP099420">
    <property type="protein sequence ID" value="USW50664.1"/>
    <property type="molecule type" value="Genomic_DNA"/>
</dbReference>
<dbReference type="Gene3D" id="3.30.710.10">
    <property type="entry name" value="Potassium Channel Kv1.1, Chain A"/>
    <property type="match status" value="1"/>
</dbReference>
<dbReference type="AlphaFoldDB" id="A0A9Q9AM83"/>
<feature type="region of interest" description="Disordered" evidence="1">
    <location>
        <begin position="1"/>
        <end position="24"/>
    </location>
</feature>
<dbReference type="Proteomes" id="UP001056384">
    <property type="component" value="Chromosome 3"/>
</dbReference>
<evidence type="ECO:0000256" key="1">
    <source>
        <dbReference type="SAM" id="MobiDB-lite"/>
    </source>
</evidence>
<dbReference type="CDD" id="cd18186">
    <property type="entry name" value="BTB_POZ_ZBTB_KLHL-like"/>
    <property type="match status" value="1"/>
</dbReference>
<dbReference type="SUPFAM" id="SSF54695">
    <property type="entry name" value="POZ domain"/>
    <property type="match status" value="1"/>
</dbReference>
<evidence type="ECO:0000313" key="3">
    <source>
        <dbReference type="EMBL" id="USW50664.1"/>
    </source>
</evidence>
<sequence length="276" mass="31442">MADDRKRPASHLESASESEHRKRSRLSYGPTIAITISMSEKLWHQFTRSGRPQRIPITQETFHVHRDLLGDHSPFFQDRFQEDGDPAECLLTGLDPQHFKVYLDWLYNGRLGGEAFASSGSSMLGRLLAVSKDDFLETKRESIVLYRLIGLLKMNKDVIRDHQFECRVRKALEQWAVSMIVRRLENRTLPPYTLSLEIGGLLWSPRGSPLFKTWVGATLAGCFTRADVEAARHTLPPDLLEVLRRRLPDLEMKVFGGLQGNVAEAEFAFRPVVEVA</sequence>
<feature type="domain" description="BTB" evidence="2">
    <location>
        <begin position="55"/>
        <end position="115"/>
    </location>
</feature>
<evidence type="ECO:0000259" key="2">
    <source>
        <dbReference type="PROSITE" id="PS50097"/>
    </source>
</evidence>
<gene>
    <name evidence="3" type="ORF">Slin15195_G039830</name>
</gene>
<organism evidence="3 4">
    <name type="scientific">Septoria linicola</name>
    <dbReference type="NCBI Taxonomy" id="215465"/>
    <lineage>
        <taxon>Eukaryota</taxon>
        <taxon>Fungi</taxon>
        <taxon>Dikarya</taxon>
        <taxon>Ascomycota</taxon>
        <taxon>Pezizomycotina</taxon>
        <taxon>Dothideomycetes</taxon>
        <taxon>Dothideomycetidae</taxon>
        <taxon>Mycosphaerellales</taxon>
        <taxon>Mycosphaerellaceae</taxon>
        <taxon>Septoria</taxon>
    </lineage>
</organism>
<dbReference type="Pfam" id="PF00651">
    <property type="entry name" value="BTB"/>
    <property type="match status" value="1"/>
</dbReference>
<evidence type="ECO:0000313" key="4">
    <source>
        <dbReference type="Proteomes" id="UP001056384"/>
    </source>
</evidence>
<reference evidence="3" key="1">
    <citation type="submission" date="2022-06" db="EMBL/GenBank/DDBJ databases">
        <title>Complete genome sequences of two strains of the flax pathogen Septoria linicola.</title>
        <authorList>
            <person name="Lapalu N."/>
            <person name="Simon A."/>
            <person name="Demenou B."/>
            <person name="Paumier D."/>
            <person name="Guillot M.-P."/>
            <person name="Gout L."/>
            <person name="Valade R."/>
        </authorList>
    </citation>
    <scope>NUCLEOTIDE SEQUENCE</scope>
    <source>
        <strain evidence="3">SE15195</strain>
    </source>
</reference>
<dbReference type="InterPro" id="IPR000210">
    <property type="entry name" value="BTB/POZ_dom"/>
</dbReference>